<evidence type="ECO:0000256" key="1">
    <source>
        <dbReference type="SAM" id="MobiDB-lite"/>
    </source>
</evidence>
<feature type="region of interest" description="Disordered" evidence="1">
    <location>
        <begin position="1"/>
        <end position="57"/>
    </location>
</feature>
<accession>A0A084WHL1</accession>
<reference evidence="2 4" key="1">
    <citation type="journal article" date="2014" name="BMC Genomics">
        <title>Genome sequence of Anopheles sinensis provides insight into genetics basis of mosquito competence for malaria parasites.</title>
        <authorList>
            <person name="Zhou D."/>
            <person name="Zhang D."/>
            <person name="Ding G."/>
            <person name="Shi L."/>
            <person name="Hou Q."/>
            <person name="Ye Y."/>
            <person name="Xu Y."/>
            <person name="Zhou H."/>
            <person name="Xiong C."/>
            <person name="Li S."/>
            <person name="Yu J."/>
            <person name="Hong S."/>
            <person name="Yu X."/>
            <person name="Zou P."/>
            <person name="Chen C."/>
            <person name="Chang X."/>
            <person name="Wang W."/>
            <person name="Lv Y."/>
            <person name="Sun Y."/>
            <person name="Ma L."/>
            <person name="Shen B."/>
            <person name="Zhu C."/>
        </authorList>
    </citation>
    <scope>NUCLEOTIDE SEQUENCE [LARGE SCALE GENOMIC DNA]</scope>
</reference>
<feature type="compositionally biased region" description="Low complexity" evidence="1">
    <location>
        <begin position="44"/>
        <end position="56"/>
    </location>
</feature>
<dbReference type="EMBL" id="ATLV01023856">
    <property type="status" value="NOT_ANNOTATED_CDS"/>
    <property type="molecule type" value="Genomic_DNA"/>
</dbReference>
<gene>
    <name evidence="2" type="ORF">ZHAS_00018248</name>
</gene>
<feature type="compositionally biased region" description="Basic and acidic residues" evidence="1">
    <location>
        <begin position="17"/>
        <end position="29"/>
    </location>
</feature>
<dbReference type="AlphaFoldDB" id="A0A084WHL1"/>
<evidence type="ECO:0000313" key="4">
    <source>
        <dbReference type="Proteomes" id="UP000030765"/>
    </source>
</evidence>
<dbReference type="EnsemblMetazoa" id="ASIC018248-RA">
    <property type="protein sequence ID" value="ASIC018248-PA"/>
    <property type="gene ID" value="ASIC018248"/>
</dbReference>
<keyword evidence="4" id="KW-1185">Reference proteome</keyword>
<dbReference type="Proteomes" id="UP000030765">
    <property type="component" value="Unassembled WGS sequence"/>
</dbReference>
<dbReference type="VEuPathDB" id="VectorBase:ASIC018248"/>
<name>A0A084WHL1_ANOSI</name>
<proteinExistence type="predicted"/>
<reference evidence="3" key="2">
    <citation type="submission" date="2020-05" db="UniProtKB">
        <authorList>
            <consortium name="EnsemblMetazoa"/>
        </authorList>
    </citation>
    <scope>IDENTIFICATION</scope>
</reference>
<protein>
    <submittedName>
        <fullName evidence="2 3">Coiled-coil domain-containing protein 127</fullName>
    </submittedName>
</protein>
<sequence>MISASHYASRGQAKWHLRPDPRLAGKDGNRWNGTTLKPVRGHGLRPSSLSSPLTTRRSPEEKQIIIIFSLTLDTCATLGARDYRLHCDRISENFGKRKLTKRNMEGMLAHAEISSNPIRSVGKSCLENEKSNDLQKKSQRW</sequence>
<evidence type="ECO:0000313" key="3">
    <source>
        <dbReference type="EnsemblMetazoa" id="ASIC018248-PA"/>
    </source>
</evidence>
<evidence type="ECO:0000313" key="2">
    <source>
        <dbReference type="EMBL" id="KFB49705.1"/>
    </source>
</evidence>
<dbReference type="EMBL" id="KE525347">
    <property type="protein sequence ID" value="KFB49705.1"/>
    <property type="molecule type" value="Genomic_DNA"/>
</dbReference>
<organism evidence="2">
    <name type="scientific">Anopheles sinensis</name>
    <name type="common">Mosquito</name>
    <dbReference type="NCBI Taxonomy" id="74873"/>
    <lineage>
        <taxon>Eukaryota</taxon>
        <taxon>Metazoa</taxon>
        <taxon>Ecdysozoa</taxon>
        <taxon>Arthropoda</taxon>
        <taxon>Hexapoda</taxon>
        <taxon>Insecta</taxon>
        <taxon>Pterygota</taxon>
        <taxon>Neoptera</taxon>
        <taxon>Endopterygota</taxon>
        <taxon>Diptera</taxon>
        <taxon>Nematocera</taxon>
        <taxon>Culicoidea</taxon>
        <taxon>Culicidae</taxon>
        <taxon>Anophelinae</taxon>
        <taxon>Anopheles</taxon>
    </lineage>
</organism>